<sequence length="89" mass="9863">MIFGFGKLFYVILLLINAIAVLSEERFLRRIGLSGQHQQNTSSFTYGTQPQDASVKSKLITLISAVQTLLRIPLIGINVLVIVYELVLG</sequence>
<keyword evidence="2" id="KW-0813">Transport</keyword>
<dbReference type="InterPro" id="IPR013880">
    <property type="entry name" value="Yos1"/>
</dbReference>
<dbReference type="GO" id="GO:0030134">
    <property type="term" value="C:COPII-coated ER to Golgi transport vesicle"/>
    <property type="evidence" value="ECO:0007669"/>
    <property type="project" value="TreeGrafter"/>
</dbReference>
<reference evidence="10" key="1">
    <citation type="journal article" date="2016" name="Genome Announc.">
        <title>Genome sequences of three species of Hanseniaspora isolated from spontaneous wine fermentations.</title>
        <authorList>
            <person name="Sternes P.R."/>
            <person name="Lee D."/>
            <person name="Kutyna D.R."/>
            <person name="Borneman A.R."/>
        </authorList>
    </citation>
    <scope>NUCLEOTIDE SEQUENCE [LARGE SCALE GENOMIC DNA]</scope>
    <source>
        <strain evidence="10">AWRI3579</strain>
    </source>
</reference>
<dbReference type="GO" id="GO:0005789">
    <property type="term" value="C:endoplasmic reticulum membrane"/>
    <property type="evidence" value="ECO:0007669"/>
    <property type="project" value="TreeGrafter"/>
</dbReference>
<dbReference type="AlphaFoldDB" id="A0A1E5RA50"/>
<evidence type="ECO:0000313" key="10">
    <source>
        <dbReference type="Proteomes" id="UP000095728"/>
    </source>
</evidence>
<protein>
    <submittedName>
        <fullName evidence="9">Protein transport protein YOS1</fullName>
    </submittedName>
</protein>
<dbReference type="Pfam" id="PF08571">
    <property type="entry name" value="Yos1"/>
    <property type="match status" value="1"/>
</dbReference>
<evidence type="ECO:0000256" key="5">
    <source>
        <dbReference type="ARBA" id="ARBA00022989"/>
    </source>
</evidence>
<keyword evidence="3" id="KW-0812">Transmembrane</keyword>
<proteinExistence type="inferred from homology"/>
<comment type="similarity">
    <text evidence="7">Belongs to the YOS1 family.</text>
</comment>
<keyword evidence="6" id="KW-0472">Membrane</keyword>
<gene>
    <name evidence="9" type="ORF">AWRI3579_g2868</name>
</gene>
<name>A0A1E5RA50_9ASCO</name>
<evidence type="ECO:0000313" key="9">
    <source>
        <dbReference type="EMBL" id="OEJ83751.1"/>
    </source>
</evidence>
<dbReference type="GO" id="GO:0000139">
    <property type="term" value="C:Golgi membrane"/>
    <property type="evidence" value="ECO:0007669"/>
    <property type="project" value="TreeGrafter"/>
</dbReference>
<dbReference type="GO" id="GO:0015031">
    <property type="term" value="P:protein transport"/>
    <property type="evidence" value="ECO:0007669"/>
    <property type="project" value="UniProtKB-KW"/>
</dbReference>
<evidence type="ECO:0000256" key="8">
    <source>
        <dbReference type="SAM" id="SignalP"/>
    </source>
</evidence>
<feature type="chain" id="PRO_5009184669" evidence="8">
    <location>
        <begin position="24"/>
        <end position="89"/>
    </location>
</feature>
<dbReference type="PANTHER" id="PTHR15858">
    <property type="entry name" value="IMMEDIATE EARLY RESPONSE 3-INTERACTING PROTEIN 1"/>
    <property type="match status" value="1"/>
</dbReference>
<keyword evidence="8" id="KW-0732">Signal</keyword>
<comment type="caution">
    <text evidence="9">The sequence shown here is derived from an EMBL/GenBank/DDBJ whole genome shotgun (WGS) entry which is preliminary data.</text>
</comment>
<evidence type="ECO:0000256" key="3">
    <source>
        <dbReference type="ARBA" id="ARBA00022692"/>
    </source>
</evidence>
<dbReference type="FunCoup" id="A0A1E5RA50">
    <property type="interactions" value="247"/>
</dbReference>
<keyword evidence="10" id="KW-1185">Reference proteome</keyword>
<evidence type="ECO:0000256" key="1">
    <source>
        <dbReference type="ARBA" id="ARBA00004370"/>
    </source>
</evidence>
<dbReference type="OrthoDB" id="15356at2759"/>
<evidence type="ECO:0000256" key="2">
    <source>
        <dbReference type="ARBA" id="ARBA00022448"/>
    </source>
</evidence>
<keyword evidence="5" id="KW-1133">Transmembrane helix</keyword>
<dbReference type="EMBL" id="LPNM01000008">
    <property type="protein sequence ID" value="OEJ83751.1"/>
    <property type="molecule type" value="Genomic_DNA"/>
</dbReference>
<evidence type="ECO:0000256" key="7">
    <source>
        <dbReference type="ARBA" id="ARBA00024203"/>
    </source>
</evidence>
<dbReference type="InParanoid" id="A0A1E5RA50"/>
<dbReference type="Proteomes" id="UP000095728">
    <property type="component" value="Unassembled WGS sequence"/>
</dbReference>
<feature type="signal peptide" evidence="8">
    <location>
        <begin position="1"/>
        <end position="23"/>
    </location>
</feature>
<keyword evidence="4" id="KW-0653">Protein transport</keyword>
<accession>A0A1E5RA50</accession>
<organism evidence="9 10">
    <name type="scientific">Hanseniaspora osmophila</name>
    <dbReference type="NCBI Taxonomy" id="56408"/>
    <lineage>
        <taxon>Eukaryota</taxon>
        <taxon>Fungi</taxon>
        <taxon>Dikarya</taxon>
        <taxon>Ascomycota</taxon>
        <taxon>Saccharomycotina</taxon>
        <taxon>Saccharomycetes</taxon>
        <taxon>Saccharomycodales</taxon>
        <taxon>Saccharomycodaceae</taxon>
        <taxon>Hanseniaspora</taxon>
    </lineage>
</organism>
<evidence type="ECO:0000256" key="4">
    <source>
        <dbReference type="ARBA" id="ARBA00022927"/>
    </source>
</evidence>
<dbReference type="STRING" id="56408.A0A1E5RA50"/>
<dbReference type="PANTHER" id="PTHR15858:SF0">
    <property type="entry name" value="IMMEDIATE EARLY RESPONSE 3-INTERACTING PROTEIN 1"/>
    <property type="match status" value="1"/>
</dbReference>
<dbReference type="GO" id="GO:0006888">
    <property type="term" value="P:endoplasmic reticulum to Golgi vesicle-mediated transport"/>
    <property type="evidence" value="ECO:0007669"/>
    <property type="project" value="TreeGrafter"/>
</dbReference>
<comment type="subcellular location">
    <subcellularLocation>
        <location evidence="1">Membrane</location>
    </subcellularLocation>
</comment>
<evidence type="ECO:0000256" key="6">
    <source>
        <dbReference type="ARBA" id="ARBA00023136"/>
    </source>
</evidence>